<name>B2IX36_NOSP7</name>
<sequence>MFERLQTDVRMKFQSLIGILMNCNVANWRAIAGIAVSIPNRDFDELQLAFSIAEATSSSVSIPNRDFDELQFIFRFLRLRKVSVFQSLIGILMNCNSFLSRLERDSKRFNP</sequence>
<proteinExistence type="predicted"/>
<dbReference type="HOGENOM" id="CLU_2155735_0_0_3"/>
<evidence type="ECO:0000313" key="2">
    <source>
        <dbReference type="Proteomes" id="UP000001191"/>
    </source>
</evidence>
<accession>B2IX36</accession>
<gene>
    <name evidence="1" type="ordered locus">Npun_F6294</name>
</gene>
<dbReference type="EnsemblBacteria" id="ACC84571">
    <property type="protein sequence ID" value="ACC84571"/>
    <property type="gene ID" value="Npun_F6294"/>
</dbReference>
<evidence type="ECO:0000313" key="1">
    <source>
        <dbReference type="EMBL" id="ACC84571.1"/>
    </source>
</evidence>
<reference evidence="2" key="1">
    <citation type="submission" date="2008-04" db="EMBL/GenBank/DDBJ databases">
        <title>Complete sequence of chromosome of Nostoc punctiforme ATCC 29133.</title>
        <authorList>
            <consortium name="US DOE Joint Genome Institute"/>
            <person name="Copeland A."/>
            <person name="Lucas S."/>
            <person name="Lapidus A."/>
            <person name="Glavina del Rio T."/>
            <person name="Dalin E."/>
            <person name="Tice H."/>
            <person name="Pitluck S."/>
            <person name="Chain P."/>
            <person name="Malfatti S."/>
            <person name="Shin M."/>
            <person name="Vergez L."/>
            <person name="Schmutz J."/>
            <person name="Larimer F."/>
            <person name="Land M."/>
            <person name="Hauser L."/>
            <person name="Kyrpides N."/>
            <person name="Kim E."/>
            <person name="Meeks J.C."/>
            <person name="Elhai J."/>
            <person name="Campbell E.L."/>
            <person name="Thiel T."/>
            <person name="Longmire J."/>
            <person name="Potts M."/>
            <person name="Atlas R."/>
        </authorList>
    </citation>
    <scope>NUCLEOTIDE SEQUENCE [LARGE SCALE GENOMIC DNA]</scope>
    <source>
        <strain evidence="2">ATCC 29133 / PCC 73102</strain>
    </source>
</reference>
<organism evidence="1 2">
    <name type="scientific">Nostoc punctiforme (strain ATCC 29133 / PCC 73102)</name>
    <dbReference type="NCBI Taxonomy" id="63737"/>
    <lineage>
        <taxon>Bacteria</taxon>
        <taxon>Bacillati</taxon>
        <taxon>Cyanobacteriota</taxon>
        <taxon>Cyanophyceae</taxon>
        <taxon>Nostocales</taxon>
        <taxon>Nostocaceae</taxon>
        <taxon>Nostoc</taxon>
    </lineage>
</organism>
<dbReference type="EMBL" id="CP001037">
    <property type="protein sequence ID" value="ACC84571.1"/>
    <property type="molecule type" value="Genomic_DNA"/>
</dbReference>
<keyword evidence="2" id="KW-1185">Reference proteome</keyword>
<dbReference type="KEGG" id="npu:Npun_F6294"/>
<dbReference type="AlphaFoldDB" id="B2IX36"/>
<dbReference type="Proteomes" id="UP000001191">
    <property type="component" value="Chromosome"/>
</dbReference>
<reference evidence="1 2" key="2">
    <citation type="journal article" date="2013" name="Plant Physiol.">
        <title>A Nostoc punctiforme Sugar Transporter Necessary to Establish a Cyanobacterium-Plant Symbiosis.</title>
        <authorList>
            <person name="Ekman M."/>
            <person name="Picossi S."/>
            <person name="Campbell E.L."/>
            <person name="Meeks J.C."/>
            <person name="Flores E."/>
        </authorList>
    </citation>
    <scope>NUCLEOTIDE SEQUENCE [LARGE SCALE GENOMIC DNA]</scope>
    <source>
        <strain evidence="2">ATCC 29133 / PCC 73102</strain>
    </source>
</reference>
<protein>
    <submittedName>
        <fullName evidence="1">Uncharacterized protein</fullName>
    </submittedName>
</protein>